<dbReference type="GO" id="GO:0030027">
    <property type="term" value="C:lamellipodium"/>
    <property type="evidence" value="ECO:0007669"/>
    <property type="project" value="TreeGrafter"/>
</dbReference>
<accession>A0AAD3M474</accession>
<comment type="caution">
    <text evidence="2">The sequence shown here is derived from an EMBL/GenBank/DDBJ whole genome shotgun (WGS) entry which is preliminary data.</text>
</comment>
<name>A0AAD3M474_LATJO</name>
<dbReference type="GO" id="GO:0030334">
    <property type="term" value="P:regulation of cell migration"/>
    <property type="evidence" value="ECO:0007669"/>
    <property type="project" value="TreeGrafter"/>
</dbReference>
<dbReference type="Proteomes" id="UP001279410">
    <property type="component" value="Unassembled WGS sequence"/>
</dbReference>
<dbReference type="EMBL" id="BRZM01000003">
    <property type="protein sequence ID" value="GLD47308.1"/>
    <property type="molecule type" value="Genomic_DNA"/>
</dbReference>
<gene>
    <name evidence="2" type="ORF">AKAME5_000150900</name>
</gene>
<dbReference type="GO" id="GO:0003365">
    <property type="term" value="P:establishment of cell polarity involved in ameboidal cell migration"/>
    <property type="evidence" value="ECO:0007669"/>
    <property type="project" value="TreeGrafter"/>
</dbReference>
<feature type="region of interest" description="Disordered" evidence="1">
    <location>
        <begin position="28"/>
        <end position="105"/>
    </location>
</feature>
<feature type="compositionally biased region" description="Gly residues" evidence="1">
    <location>
        <begin position="30"/>
        <end position="59"/>
    </location>
</feature>
<dbReference type="GO" id="GO:0038023">
    <property type="term" value="F:signaling receptor activity"/>
    <property type="evidence" value="ECO:0007669"/>
    <property type="project" value="TreeGrafter"/>
</dbReference>
<dbReference type="GO" id="GO:0001525">
    <property type="term" value="P:angiogenesis"/>
    <property type="evidence" value="ECO:0007669"/>
    <property type="project" value="TreeGrafter"/>
</dbReference>
<evidence type="ECO:0000256" key="1">
    <source>
        <dbReference type="SAM" id="MobiDB-lite"/>
    </source>
</evidence>
<protein>
    <submittedName>
        <fullName evidence="2">Angiomotin-like isoform X1</fullName>
    </submittedName>
</protein>
<dbReference type="GO" id="GO:0030036">
    <property type="term" value="P:actin cytoskeleton organization"/>
    <property type="evidence" value="ECO:0007669"/>
    <property type="project" value="TreeGrafter"/>
</dbReference>
<feature type="region of interest" description="Disordered" evidence="1">
    <location>
        <begin position="122"/>
        <end position="143"/>
    </location>
</feature>
<dbReference type="GO" id="GO:0035329">
    <property type="term" value="P:hippo signaling"/>
    <property type="evidence" value="ECO:0007669"/>
    <property type="project" value="TreeGrafter"/>
</dbReference>
<evidence type="ECO:0000313" key="2">
    <source>
        <dbReference type="EMBL" id="GLD47308.1"/>
    </source>
</evidence>
<dbReference type="PANTHER" id="PTHR14826">
    <property type="entry name" value="ANGIOMOTIN"/>
    <property type="match status" value="1"/>
</dbReference>
<evidence type="ECO:0000313" key="3">
    <source>
        <dbReference type="Proteomes" id="UP001279410"/>
    </source>
</evidence>
<dbReference type="PANTHER" id="PTHR14826:SF6">
    <property type="entry name" value="ANGIOMOTIN"/>
    <property type="match status" value="1"/>
</dbReference>
<sequence length="416" mass="43727">MQATFALIFDGAPGTGAADRQCLEKLGSTRVGGGSASSGGGGGLGTGGGGASSGGGGSSQGQCPNPEDLPTYEEAKVQSQYFRGHGPPPQPQQQNNQPQQPPLPASVGAAFYVTGVTSAKVRTEGRPTVQRVSGTGKVHQDDGLKDLKQGHVRSLSERLMQLSLAWCEAHAPVTSAPLPQLPPPGPPGYLSRSIAAPLRLPFKVISLSSKGLSSSQRPGVHQHSPTSSVCSGPLCPVLSPPPSAAYWLSTPPASFPTSTPRTRRAFPWHWHPQSIESLLTVGGPLPRAPVYPPLERSWFPTAPNPPQGCIARCISINSSNSSSAPRTSISNSTAVKLDIPHPLLSHLQGTLSVIARAHQMLETEIQLVSEAYENLAKSSSKREALEKTMRNKLELECLGCDFNKGPPVRAGIITRQ</sequence>
<dbReference type="GO" id="GO:0005923">
    <property type="term" value="C:bicellular tight junction"/>
    <property type="evidence" value="ECO:0007669"/>
    <property type="project" value="TreeGrafter"/>
</dbReference>
<dbReference type="GO" id="GO:0005886">
    <property type="term" value="C:plasma membrane"/>
    <property type="evidence" value="ECO:0007669"/>
    <property type="project" value="TreeGrafter"/>
</dbReference>
<dbReference type="AlphaFoldDB" id="A0AAD3M474"/>
<reference evidence="2" key="1">
    <citation type="submission" date="2022-08" db="EMBL/GenBank/DDBJ databases">
        <title>Genome sequencing of akame (Lates japonicus).</title>
        <authorList>
            <person name="Hashiguchi Y."/>
            <person name="Takahashi H."/>
        </authorList>
    </citation>
    <scope>NUCLEOTIDE SEQUENCE</scope>
    <source>
        <strain evidence="2">Kochi</strain>
    </source>
</reference>
<dbReference type="GO" id="GO:0031410">
    <property type="term" value="C:cytoplasmic vesicle"/>
    <property type="evidence" value="ECO:0007669"/>
    <property type="project" value="TreeGrafter"/>
</dbReference>
<dbReference type="InterPro" id="IPR051747">
    <property type="entry name" value="Angiomotin-like"/>
</dbReference>
<organism evidence="2 3">
    <name type="scientific">Lates japonicus</name>
    <name type="common">Japanese lates</name>
    <dbReference type="NCBI Taxonomy" id="270547"/>
    <lineage>
        <taxon>Eukaryota</taxon>
        <taxon>Metazoa</taxon>
        <taxon>Chordata</taxon>
        <taxon>Craniata</taxon>
        <taxon>Vertebrata</taxon>
        <taxon>Euteleostomi</taxon>
        <taxon>Actinopterygii</taxon>
        <taxon>Neopterygii</taxon>
        <taxon>Teleostei</taxon>
        <taxon>Neoteleostei</taxon>
        <taxon>Acanthomorphata</taxon>
        <taxon>Carangaria</taxon>
        <taxon>Carangaria incertae sedis</taxon>
        <taxon>Centropomidae</taxon>
        <taxon>Lates</taxon>
    </lineage>
</organism>
<keyword evidence="3" id="KW-1185">Reference proteome</keyword>
<proteinExistence type="predicted"/>